<dbReference type="Gene3D" id="1.25.40.10">
    <property type="entry name" value="Tetratricopeptide repeat domain"/>
    <property type="match status" value="1"/>
</dbReference>
<proteinExistence type="predicted"/>
<dbReference type="SUPFAM" id="SSF48452">
    <property type="entry name" value="TPR-like"/>
    <property type="match status" value="1"/>
</dbReference>
<comment type="caution">
    <text evidence="1">The sequence shown here is derived from an EMBL/GenBank/DDBJ whole genome shotgun (WGS) entry which is preliminary data.</text>
</comment>
<sequence length="264" mass="29066">MALNHLSLDLSEFGRDEEALKANEEALGIYRLLAADQPEVFRPDLSRSLNHLSFAADCPKIFLPNLARSLNHLSFRLSKFGRNEEALKANEEALSIYRLLAADHPEVFHLDLADTLNDHCDYLLKFGRDEEALKATQELSCTASYRSCLKIVEALPHAKGLFAACVVSSLITPFLVGMDRPYSERREGDGYRKCRHCPQDIGLALTEFSAFAHGVTLVDFGTLGETIGVALLPIGSSSLAIPRSNPCSPQFGSPYASIGEHSRM</sequence>
<accession>A0A9P6ANE0</accession>
<reference evidence="1" key="1">
    <citation type="journal article" date="2020" name="Nat. Commun.">
        <title>Large-scale genome sequencing of mycorrhizal fungi provides insights into the early evolution of symbiotic traits.</title>
        <authorList>
            <person name="Miyauchi S."/>
            <person name="Kiss E."/>
            <person name="Kuo A."/>
            <person name="Drula E."/>
            <person name="Kohler A."/>
            <person name="Sanchez-Garcia M."/>
            <person name="Morin E."/>
            <person name="Andreopoulos B."/>
            <person name="Barry K.W."/>
            <person name="Bonito G."/>
            <person name="Buee M."/>
            <person name="Carver A."/>
            <person name="Chen C."/>
            <person name="Cichocki N."/>
            <person name="Clum A."/>
            <person name="Culley D."/>
            <person name="Crous P.W."/>
            <person name="Fauchery L."/>
            <person name="Girlanda M."/>
            <person name="Hayes R.D."/>
            <person name="Keri Z."/>
            <person name="LaButti K."/>
            <person name="Lipzen A."/>
            <person name="Lombard V."/>
            <person name="Magnuson J."/>
            <person name="Maillard F."/>
            <person name="Murat C."/>
            <person name="Nolan M."/>
            <person name="Ohm R.A."/>
            <person name="Pangilinan J."/>
            <person name="Pereira M.F."/>
            <person name="Perotto S."/>
            <person name="Peter M."/>
            <person name="Pfister S."/>
            <person name="Riley R."/>
            <person name="Sitrit Y."/>
            <person name="Stielow J.B."/>
            <person name="Szollosi G."/>
            <person name="Zifcakova L."/>
            <person name="Stursova M."/>
            <person name="Spatafora J.W."/>
            <person name="Tedersoo L."/>
            <person name="Vaario L.M."/>
            <person name="Yamada A."/>
            <person name="Yan M."/>
            <person name="Wang P."/>
            <person name="Xu J."/>
            <person name="Bruns T."/>
            <person name="Baldrian P."/>
            <person name="Vilgalys R."/>
            <person name="Dunand C."/>
            <person name="Henrissat B."/>
            <person name="Grigoriev I.V."/>
            <person name="Hibbett D."/>
            <person name="Nagy L.G."/>
            <person name="Martin F.M."/>
        </authorList>
    </citation>
    <scope>NUCLEOTIDE SEQUENCE</scope>
    <source>
        <strain evidence="1">UP504</strain>
    </source>
</reference>
<dbReference type="EMBL" id="MU129046">
    <property type="protein sequence ID" value="KAF9508977.1"/>
    <property type="molecule type" value="Genomic_DNA"/>
</dbReference>
<protein>
    <recommendedName>
        <fullName evidence="3">Tetratricopeptide repeat protein</fullName>
    </recommendedName>
</protein>
<dbReference type="Proteomes" id="UP000886523">
    <property type="component" value="Unassembled WGS sequence"/>
</dbReference>
<organism evidence="1 2">
    <name type="scientific">Hydnum rufescens UP504</name>
    <dbReference type="NCBI Taxonomy" id="1448309"/>
    <lineage>
        <taxon>Eukaryota</taxon>
        <taxon>Fungi</taxon>
        <taxon>Dikarya</taxon>
        <taxon>Basidiomycota</taxon>
        <taxon>Agaricomycotina</taxon>
        <taxon>Agaricomycetes</taxon>
        <taxon>Cantharellales</taxon>
        <taxon>Hydnaceae</taxon>
        <taxon>Hydnum</taxon>
    </lineage>
</organism>
<evidence type="ECO:0000313" key="2">
    <source>
        <dbReference type="Proteomes" id="UP000886523"/>
    </source>
</evidence>
<dbReference type="AlphaFoldDB" id="A0A9P6ANE0"/>
<name>A0A9P6ANE0_9AGAM</name>
<dbReference type="InterPro" id="IPR011990">
    <property type="entry name" value="TPR-like_helical_dom_sf"/>
</dbReference>
<evidence type="ECO:0000313" key="1">
    <source>
        <dbReference type="EMBL" id="KAF9508977.1"/>
    </source>
</evidence>
<evidence type="ECO:0008006" key="3">
    <source>
        <dbReference type="Google" id="ProtNLM"/>
    </source>
</evidence>
<dbReference type="OrthoDB" id="3038309at2759"/>
<keyword evidence="2" id="KW-1185">Reference proteome</keyword>
<feature type="non-terminal residue" evidence="1">
    <location>
        <position position="264"/>
    </location>
</feature>
<gene>
    <name evidence="1" type="ORF">BS47DRAFT_1488177</name>
</gene>
<dbReference type="Pfam" id="PF13374">
    <property type="entry name" value="TPR_10"/>
    <property type="match status" value="2"/>
</dbReference>